<protein>
    <submittedName>
        <fullName evidence="2">Uncharacterized protein</fullName>
    </submittedName>
</protein>
<accession>A0A495D180</accession>
<evidence type="ECO:0000256" key="1">
    <source>
        <dbReference type="SAM" id="Phobius"/>
    </source>
</evidence>
<comment type="caution">
    <text evidence="2">The sequence shown here is derived from an EMBL/GenBank/DDBJ whole genome shotgun (WGS) entry which is preliminary data.</text>
</comment>
<keyword evidence="1" id="KW-1133">Transmembrane helix</keyword>
<feature type="transmembrane region" description="Helical" evidence="1">
    <location>
        <begin position="23"/>
        <end position="49"/>
    </location>
</feature>
<dbReference type="AlphaFoldDB" id="A0A495D180"/>
<organism evidence="2 3">
    <name type="scientific">Maricaulis maris</name>
    <dbReference type="NCBI Taxonomy" id="74318"/>
    <lineage>
        <taxon>Bacteria</taxon>
        <taxon>Pseudomonadati</taxon>
        <taxon>Pseudomonadota</taxon>
        <taxon>Alphaproteobacteria</taxon>
        <taxon>Maricaulales</taxon>
        <taxon>Maricaulaceae</taxon>
        <taxon>Maricaulis</taxon>
    </lineage>
</organism>
<dbReference type="EMBL" id="RBIM01000007">
    <property type="protein sequence ID" value="RKQ95246.1"/>
    <property type="molecule type" value="Genomic_DNA"/>
</dbReference>
<dbReference type="Proteomes" id="UP000273675">
    <property type="component" value="Unassembled WGS sequence"/>
</dbReference>
<dbReference type="RefSeq" id="WP_170150487.1">
    <property type="nucleotide sequence ID" value="NZ_RBIM01000007.1"/>
</dbReference>
<feature type="transmembrane region" description="Helical" evidence="1">
    <location>
        <begin position="155"/>
        <end position="184"/>
    </location>
</feature>
<evidence type="ECO:0000313" key="3">
    <source>
        <dbReference type="Proteomes" id="UP000273675"/>
    </source>
</evidence>
<proteinExistence type="predicted"/>
<sequence>MGGNSVSEDEDGVRFPPEAVKPFWVEVGVFTLAGLASVVVWVVLLRLWVVDPVPIVLMPILLTPIIPAVVLPPVFRAILRPVLRRRAQLGPDPLPWWFKVYGVVWAADHARDVSPAWHIEEDRLHLPVLGHGAGVFVGGLIIAIVLALIEPQAGAWLYFLAPPLTIITAPFALLMLLSAVANIYRMGRLRARGAASSFPFVGWHYD</sequence>
<gene>
    <name evidence="2" type="ORF">C7435_2935</name>
</gene>
<evidence type="ECO:0000313" key="2">
    <source>
        <dbReference type="EMBL" id="RKQ95246.1"/>
    </source>
</evidence>
<feature type="transmembrane region" description="Helical" evidence="1">
    <location>
        <begin position="55"/>
        <end position="79"/>
    </location>
</feature>
<keyword evidence="1" id="KW-0812">Transmembrane</keyword>
<feature type="transmembrane region" description="Helical" evidence="1">
    <location>
        <begin position="128"/>
        <end position="149"/>
    </location>
</feature>
<name>A0A495D180_9PROT</name>
<keyword evidence="1" id="KW-0472">Membrane</keyword>
<reference evidence="2 3" key="1">
    <citation type="submission" date="2018-10" db="EMBL/GenBank/DDBJ databases">
        <title>Genomic Encyclopedia of Type Strains, Phase IV (KMG-IV): sequencing the most valuable type-strain genomes for metagenomic binning, comparative biology and taxonomic classification.</title>
        <authorList>
            <person name="Goeker M."/>
        </authorList>
    </citation>
    <scope>NUCLEOTIDE SEQUENCE [LARGE SCALE GENOMIC DNA]</scope>
    <source>
        <strain evidence="2 3">DSM 4734</strain>
    </source>
</reference>